<name>A0A0K2SX92_LEPSM</name>
<dbReference type="AlphaFoldDB" id="A0A0K2SX92"/>
<sequence length="97" mass="10920">KVGWIVHDQVAKASLHSRHEDGQSSTFLGPLNKLKSASPGIVILSSNKNTFDVDSVYNRLNDHYASFQEINEHLRTVTPSNIHGTRDRCLQWYFGAP</sequence>
<evidence type="ECO:0000313" key="1">
    <source>
        <dbReference type="EMBL" id="CDW18344.1"/>
    </source>
</evidence>
<dbReference type="EMBL" id="HACA01000983">
    <property type="protein sequence ID" value="CDW18344.1"/>
    <property type="molecule type" value="Transcribed_RNA"/>
</dbReference>
<organism evidence="1">
    <name type="scientific">Lepeophtheirus salmonis</name>
    <name type="common">Salmon louse</name>
    <name type="synonym">Caligus salmonis</name>
    <dbReference type="NCBI Taxonomy" id="72036"/>
    <lineage>
        <taxon>Eukaryota</taxon>
        <taxon>Metazoa</taxon>
        <taxon>Ecdysozoa</taxon>
        <taxon>Arthropoda</taxon>
        <taxon>Crustacea</taxon>
        <taxon>Multicrustacea</taxon>
        <taxon>Hexanauplia</taxon>
        <taxon>Copepoda</taxon>
        <taxon>Siphonostomatoida</taxon>
        <taxon>Caligidae</taxon>
        <taxon>Lepeophtheirus</taxon>
    </lineage>
</organism>
<proteinExistence type="predicted"/>
<reference evidence="1" key="1">
    <citation type="submission" date="2014-05" db="EMBL/GenBank/DDBJ databases">
        <authorList>
            <person name="Chronopoulou M."/>
        </authorList>
    </citation>
    <scope>NUCLEOTIDE SEQUENCE</scope>
    <source>
        <tissue evidence="1">Whole organism</tissue>
    </source>
</reference>
<accession>A0A0K2SX92</accession>
<protein>
    <submittedName>
        <fullName evidence="1">Uncharacterized protein</fullName>
    </submittedName>
</protein>
<feature type="non-terminal residue" evidence="1">
    <location>
        <position position="1"/>
    </location>
</feature>